<dbReference type="Proteomes" id="UP000468928">
    <property type="component" value="Unassembled WGS sequence"/>
</dbReference>
<comment type="caution">
    <text evidence="1">The sequence shown here is derived from an EMBL/GenBank/DDBJ whole genome shotgun (WGS) entry which is preliminary data.</text>
</comment>
<evidence type="ECO:0000313" key="1">
    <source>
        <dbReference type="EMBL" id="NEW44798.1"/>
    </source>
</evidence>
<sequence>MVSLVGDLPRAARNVWALSFGDGIEPYAPTPSTVVYDEPHRCLRRFDRAEPSTQRPVLLVPPLAVTPACFDLRDGQSFVQFLLETGRQPYVLDYGEMTYADRDLGLEEWTHDIVPTAIRRVSEEHDGAAVEVIGWSLGGILAVLAGAGHADLPIASVTAIAPPFDQRDTLTVAPLRLLGAVTGGREVDLATRVFGGIPSFIVRTGFRVQAFQREVTRPLFVARNILDEDALARMEAIDRFMAMMPGYPGRLYRQIHRSFILRNELVTGTIRLRSDLVVETAKLTCPVLILGSRTDLVVPAAAARAGLEVLTGASEVRFEEVPGGHLGILAGPTARETTWRVIDEFLAR</sequence>
<dbReference type="EMBL" id="JAAGUZ010000022">
    <property type="protein sequence ID" value="NEW44798.1"/>
    <property type="molecule type" value="Genomic_DNA"/>
</dbReference>
<dbReference type="Gene3D" id="3.40.50.1820">
    <property type="entry name" value="alpha/beta hydrolase"/>
    <property type="match status" value="1"/>
</dbReference>
<reference evidence="1 2" key="1">
    <citation type="submission" date="2020-01" db="EMBL/GenBank/DDBJ databases">
        <title>Genetics and antimicrobial susceptibilities of Nocardia species isolated from the soil; a comparison with species isolated from humans.</title>
        <authorList>
            <person name="Carrasco G."/>
            <person name="Monzon S."/>
            <person name="Sansegundo M."/>
            <person name="Garcia E."/>
            <person name="Garrido N."/>
            <person name="Medina M.J."/>
            <person name="Villalon P."/>
            <person name="Ramirez-Arocha A.C."/>
            <person name="Jimenez P."/>
            <person name="Cuesta I."/>
            <person name="Valdezate S."/>
        </authorList>
    </citation>
    <scope>NUCLEOTIDE SEQUENCE [LARGE SCALE GENOMIC DNA]</scope>
    <source>
        <strain evidence="1 2">CNM20110639</strain>
    </source>
</reference>
<evidence type="ECO:0000313" key="2">
    <source>
        <dbReference type="Proteomes" id="UP000468928"/>
    </source>
</evidence>
<dbReference type="PANTHER" id="PTHR36837">
    <property type="entry name" value="POLY(3-HYDROXYALKANOATE) POLYMERASE SUBUNIT PHAC"/>
    <property type="match status" value="1"/>
</dbReference>
<dbReference type="InterPro" id="IPR051321">
    <property type="entry name" value="PHA/PHB_synthase"/>
</dbReference>
<keyword evidence="1" id="KW-0378">Hydrolase</keyword>
<name>A0A6P1D446_9NOCA</name>
<dbReference type="GO" id="GO:0016787">
    <property type="term" value="F:hydrolase activity"/>
    <property type="evidence" value="ECO:0007669"/>
    <property type="project" value="UniProtKB-KW"/>
</dbReference>
<protein>
    <submittedName>
        <fullName evidence="1">Alpha/beta hydrolase</fullName>
    </submittedName>
</protein>
<gene>
    <name evidence="1" type="ORF">GV789_10085</name>
</gene>
<dbReference type="AlphaFoldDB" id="A0A6P1D446"/>
<dbReference type="RefSeq" id="WP_163828790.1">
    <property type="nucleotide sequence ID" value="NZ_JAAGUZ010000022.1"/>
</dbReference>
<accession>A0A6P1D446</accession>
<dbReference type="PANTHER" id="PTHR36837:SF2">
    <property type="entry name" value="POLY(3-HYDROXYALKANOATE) POLYMERASE SUBUNIT PHAC"/>
    <property type="match status" value="1"/>
</dbReference>
<dbReference type="SUPFAM" id="SSF53474">
    <property type="entry name" value="alpha/beta-Hydrolases"/>
    <property type="match status" value="1"/>
</dbReference>
<organism evidence="1 2">
    <name type="scientific">Nocardia cyriacigeorgica</name>
    <dbReference type="NCBI Taxonomy" id="135487"/>
    <lineage>
        <taxon>Bacteria</taxon>
        <taxon>Bacillati</taxon>
        <taxon>Actinomycetota</taxon>
        <taxon>Actinomycetes</taxon>
        <taxon>Mycobacteriales</taxon>
        <taxon>Nocardiaceae</taxon>
        <taxon>Nocardia</taxon>
    </lineage>
</organism>
<dbReference type="InterPro" id="IPR029058">
    <property type="entry name" value="AB_hydrolase_fold"/>
</dbReference>
<proteinExistence type="predicted"/>